<dbReference type="Gene3D" id="3.40.50.10170">
    <property type="match status" value="1"/>
</dbReference>
<dbReference type="Gene3D" id="3.30.1180.10">
    <property type="match status" value="1"/>
</dbReference>
<dbReference type="InterPro" id="IPR043168">
    <property type="entry name" value="DegV_C"/>
</dbReference>
<dbReference type="RefSeq" id="WP_068348959.1">
    <property type="nucleotide sequence ID" value="NZ_JFHK01000028.1"/>
</dbReference>
<keyword evidence="3" id="KW-1185">Reference proteome</keyword>
<keyword evidence="1" id="KW-0446">Lipid-binding</keyword>
<dbReference type="Proteomes" id="UP000077339">
    <property type="component" value="Unassembled WGS sequence"/>
</dbReference>
<dbReference type="PANTHER" id="PTHR33434:SF2">
    <property type="entry name" value="FATTY ACID-BINDING PROTEIN TM_1468"/>
    <property type="match status" value="1"/>
</dbReference>
<dbReference type="AlphaFoldDB" id="A0A176JUT6"/>
<dbReference type="InterPro" id="IPR050270">
    <property type="entry name" value="DegV_domain_contain"/>
</dbReference>
<dbReference type="PATRIC" id="fig|1453497.3.peg.1020"/>
<dbReference type="EMBL" id="JFHK01000028">
    <property type="protein sequence ID" value="OAA27206.1"/>
    <property type="molecule type" value="Genomic_DNA"/>
</dbReference>
<proteinExistence type="predicted"/>
<dbReference type="STRING" id="1453497.AT15_05135"/>
<dbReference type="NCBIfam" id="TIGR00762">
    <property type="entry name" value="DegV"/>
    <property type="match status" value="1"/>
</dbReference>
<dbReference type="SUPFAM" id="SSF82549">
    <property type="entry name" value="DAK1/DegV-like"/>
    <property type="match status" value="1"/>
</dbReference>
<evidence type="ECO:0000256" key="1">
    <source>
        <dbReference type="ARBA" id="ARBA00023121"/>
    </source>
</evidence>
<dbReference type="InterPro" id="IPR003797">
    <property type="entry name" value="DegV"/>
</dbReference>
<dbReference type="PANTHER" id="PTHR33434">
    <property type="entry name" value="DEGV DOMAIN-CONTAINING PROTEIN DR_1986-RELATED"/>
    <property type="match status" value="1"/>
</dbReference>
<dbReference type="GO" id="GO:0008289">
    <property type="term" value="F:lipid binding"/>
    <property type="evidence" value="ECO:0007669"/>
    <property type="project" value="UniProtKB-KW"/>
</dbReference>
<name>A0A176JUT6_9BACT</name>
<organism evidence="2 3">
    <name type="scientific">Kosmotoga arenicorallina S304</name>
    <dbReference type="NCBI Taxonomy" id="1453497"/>
    <lineage>
        <taxon>Bacteria</taxon>
        <taxon>Thermotogati</taxon>
        <taxon>Thermotogota</taxon>
        <taxon>Thermotogae</taxon>
        <taxon>Kosmotogales</taxon>
        <taxon>Kosmotogaceae</taxon>
        <taxon>Kosmotoga</taxon>
    </lineage>
</organism>
<evidence type="ECO:0000313" key="3">
    <source>
        <dbReference type="Proteomes" id="UP000077339"/>
    </source>
</evidence>
<dbReference type="OrthoDB" id="9780660at2"/>
<accession>A0A176JUT6</accession>
<dbReference type="Pfam" id="PF02645">
    <property type="entry name" value="DegV"/>
    <property type="match status" value="1"/>
</dbReference>
<comment type="caution">
    <text evidence="2">The sequence shown here is derived from an EMBL/GenBank/DDBJ whole genome shotgun (WGS) entry which is preliminary data.</text>
</comment>
<evidence type="ECO:0000313" key="2">
    <source>
        <dbReference type="EMBL" id="OAA27206.1"/>
    </source>
</evidence>
<reference evidence="2 3" key="1">
    <citation type="submission" date="2014-02" db="EMBL/GenBank/DDBJ databases">
        <title>Kosmotoga genome sequencing.</title>
        <authorList>
            <person name="Pollo S.M."/>
            <person name="Charchuk R."/>
            <person name="Nesbo C.L."/>
        </authorList>
    </citation>
    <scope>NUCLEOTIDE SEQUENCE [LARGE SCALE GENOMIC DNA]</scope>
    <source>
        <strain evidence="2 3">S304</strain>
    </source>
</reference>
<protein>
    <submittedName>
        <fullName evidence="2">Carbohydrate-binding protein</fullName>
    </submittedName>
</protein>
<dbReference type="PROSITE" id="PS51482">
    <property type="entry name" value="DEGV"/>
    <property type="match status" value="1"/>
</dbReference>
<gene>
    <name evidence="2" type="ORF">AT15_05135</name>
</gene>
<sequence>MKRKVKIMLDSTADIPQEWIERFDITTIPLHLTWPDGTQEDDDSREFRVISDFWRRLENSDRLPKSSQPSPGEIRSFYEKAFDNGYEEILVLCISTHMSGTYNTAKLVAEEFDKPIYVVDTKKASAINPLMAKRAHELISEGKNVEETGKILEKEISEGKYHAVFYVSKFDFLVKGGRVSKFQGFVGNLLSINVGLYIEHKSGSMIPFKKVRGEKKAQTMLLNKILEEVPKGSTVDVILVHADNENGINALKKPLEDTYNIREMATSVMGKVISTHVGPGTAGFGLYWVK</sequence>